<sequence length="443" mass="48896">MTGSGTRTVRADDVTGVRALARPLASDGDLDELVARAGRARLVLIGEASHGTHEFYAWRDRLTRRLVAEQGFRFVAVEGDWPDCRRLHRYVVGDPSGPATADDALAGYDRWPTWMWANTAVREAVEWLHDHNAGRPEAERVGFHGLDVYSLHRSMRAVVDWLAEHEPVLAETARAAYACFEPFGPDPFDYARMTRWVPDHCEQPVVEVLRELCAEHSRAEPGSADERFVAEQNAAVVAGAERYYRAAVGGGPESWNVRDVHMADTLDRLLEHTGPDSRGVVWAHNTHIGDARATDMEEQGMTNLGELARERHGAEGVLLVGQAGHRGTVLAGRSWGAPAEQMEVPVARSGSAEELLHEAVGDGPSVLCFPPSFEQPRWLRTSLDHRAIGVVYHPDRERWGNYVPSTLGDRYDALLWCGDTAALEPVRPEPPDDPEPEAAPTGL</sequence>
<keyword evidence="3" id="KW-1185">Reference proteome</keyword>
<dbReference type="InterPro" id="IPR014622">
    <property type="entry name" value="UCP036794_erythomycin"/>
</dbReference>
<dbReference type="Gene3D" id="3.30.1870.10">
    <property type="entry name" value="EreA-like, domain 2"/>
    <property type="match status" value="1"/>
</dbReference>
<dbReference type="Gene3D" id="3.40.1660.10">
    <property type="entry name" value="EreA-like (biosynthetic domain)"/>
    <property type="match status" value="1"/>
</dbReference>
<proteinExistence type="predicted"/>
<dbReference type="Gene3D" id="1.20.1440.30">
    <property type="entry name" value="Biosynthetic Protein domain"/>
    <property type="match status" value="1"/>
</dbReference>
<dbReference type="CDD" id="cd14728">
    <property type="entry name" value="Ere-like"/>
    <property type="match status" value="1"/>
</dbReference>
<dbReference type="EMBL" id="BAABIC010000006">
    <property type="protein sequence ID" value="GAA4686456.1"/>
    <property type="molecule type" value="Genomic_DNA"/>
</dbReference>
<evidence type="ECO:0008006" key="4">
    <source>
        <dbReference type="Google" id="ProtNLM"/>
    </source>
</evidence>
<protein>
    <recommendedName>
        <fullName evidence="4">Erythromycin esterase homolog</fullName>
    </recommendedName>
</protein>
<dbReference type="Proteomes" id="UP001500325">
    <property type="component" value="Unassembled WGS sequence"/>
</dbReference>
<dbReference type="SUPFAM" id="SSF159501">
    <property type="entry name" value="EreA/ChaN-like"/>
    <property type="match status" value="1"/>
</dbReference>
<comment type="caution">
    <text evidence="2">The sequence shown here is derived from an EMBL/GenBank/DDBJ whole genome shotgun (WGS) entry which is preliminary data.</text>
</comment>
<organism evidence="2 3">
    <name type="scientific">Pseudonocardia yuanmonensis</name>
    <dbReference type="NCBI Taxonomy" id="1095914"/>
    <lineage>
        <taxon>Bacteria</taxon>
        <taxon>Bacillati</taxon>
        <taxon>Actinomycetota</taxon>
        <taxon>Actinomycetes</taxon>
        <taxon>Pseudonocardiales</taxon>
        <taxon>Pseudonocardiaceae</taxon>
        <taxon>Pseudonocardia</taxon>
    </lineage>
</organism>
<dbReference type="PANTHER" id="PTHR31299:SF0">
    <property type="entry name" value="ESTERASE, PUTATIVE (AFU_ORTHOLOGUE AFUA_1G05850)-RELATED"/>
    <property type="match status" value="1"/>
</dbReference>
<name>A0ABP8WEM3_9PSEU</name>
<evidence type="ECO:0000256" key="1">
    <source>
        <dbReference type="SAM" id="MobiDB-lite"/>
    </source>
</evidence>
<evidence type="ECO:0000313" key="2">
    <source>
        <dbReference type="EMBL" id="GAA4686456.1"/>
    </source>
</evidence>
<dbReference type="Pfam" id="PF05139">
    <property type="entry name" value="Erythro_esteras"/>
    <property type="match status" value="1"/>
</dbReference>
<feature type="region of interest" description="Disordered" evidence="1">
    <location>
        <begin position="422"/>
        <end position="443"/>
    </location>
</feature>
<dbReference type="InterPro" id="IPR007815">
    <property type="entry name" value="Emycin_Estase"/>
</dbReference>
<reference evidence="3" key="1">
    <citation type="journal article" date="2019" name="Int. J. Syst. Evol. Microbiol.">
        <title>The Global Catalogue of Microorganisms (GCM) 10K type strain sequencing project: providing services to taxonomists for standard genome sequencing and annotation.</title>
        <authorList>
            <consortium name="The Broad Institute Genomics Platform"/>
            <consortium name="The Broad Institute Genome Sequencing Center for Infectious Disease"/>
            <person name="Wu L."/>
            <person name="Ma J."/>
        </authorList>
    </citation>
    <scope>NUCLEOTIDE SEQUENCE [LARGE SCALE GENOMIC DNA]</scope>
    <source>
        <strain evidence="3">JCM 18055</strain>
    </source>
</reference>
<dbReference type="InterPro" id="IPR052036">
    <property type="entry name" value="Hydrolase/PRTase-associated"/>
</dbReference>
<evidence type="ECO:0000313" key="3">
    <source>
        <dbReference type="Proteomes" id="UP001500325"/>
    </source>
</evidence>
<dbReference type="PIRSF" id="PIRSF036794">
    <property type="entry name" value="UCP_erythr_ester"/>
    <property type="match status" value="1"/>
</dbReference>
<dbReference type="RefSeq" id="WP_345380290.1">
    <property type="nucleotide sequence ID" value="NZ_BAABIC010000006.1"/>
</dbReference>
<dbReference type="PANTHER" id="PTHR31299">
    <property type="entry name" value="ESTERASE, PUTATIVE (AFU_ORTHOLOGUE AFUA_1G05850)-RELATED"/>
    <property type="match status" value="1"/>
</dbReference>
<accession>A0ABP8WEM3</accession>
<gene>
    <name evidence="2" type="ORF">GCM10023215_22440</name>
</gene>